<evidence type="ECO:0000256" key="1">
    <source>
        <dbReference type="SAM" id="MobiDB-lite"/>
    </source>
</evidence>
<sequence>MPNFTVVWEIDLDAHGHADAVHQALAIQRDPQSSATVFTVHGTDNTAHLDLDPWSASTRRAASTSPSTGTASACA</sequence>
<accession>A0A9X2LK21</accession>
<comment type="caution">
    <text evidence="2">The sequence shown here is derived from an EMBL/GenBank/DDBJ whole genome shotgun (WGS) entry which is preliminary data.</text>
</comment>
<organism evidence="2 3">
    <name type="scientific">Streptomyces telluris</name>
    <dbReference type="NCBI Taxonomy" id="2720021"/>
    <lineage>
        <taxon>Bacteria</taxon>
        <taxon>Bacillati</taxon>
        <taxon>Actinomycetota</taxon>
        <taxon>Actinomycetes</taxon>
        <taxon>Kitasatosporales</taxon>
        <taxon>Streptomycetaceae</taxon>
        <taxon>Streptomyces</taxon>
    </lineage>
</organism>
<dbReference type="Proteomes" id="UP001142374">
    <property type="component" value="Unassembled WGS sequence"/>
</dbReference>
<evidence type="ECO:0000313" key="3">
    <source>
        <dbReference type="Proteomes" id="UP001142374"/>
    </source>
</evidence>
<proteinExistence type="predicted"/>
<gene>
    <name evidence="2" type="ORF">NQU55_25560</name>
</gene>
<keyword evidence="3" id="KW-1185">Reference proteome</keyword>
<feature type="region of interest" description="Disordered" evidence="1">
    <location>
        <begin position="50"/>
        <end position="75"/>
    </location>
</feature>
<dbReference type="AlphaFoldDB" id="A0A9X2LK21"/>
<feature type="compositionally biased region" description="Low complexity" evidence="1">
    <location>
        <begin position="55"/>
        <end position="75"/>
    </location>
</feature>
<name>A0A9X2LK21_9ACTN</name>
<evidence type="ECO:0000313" key="2">
    <source>
        <dbReference type="EMBL" id="MCQ8773106.1"/>
    </source>
</evidence>
<dbReference type="RefSeq" id="WP_168096344.1">
    <property type="nucleotide sequence ID" value="NZ_JAATER010000636.1"/>
</dbReference>
<dbReference type="EMBL" id="JANIID010000027">
    <property type="protein sequence ID" value="MCQ8773106.1"/>
    <property type="molecule type" value="Genomic_DNA"/>
</dbReference>
<protein>
    <submittedName>
        <fullName evidence="2">Uncharacterized protein</fullName>
    </submittedName>
</protein>
<reference evidence="2" key="1">
    <citation type="submission" date="2022-06" db="EMBL/GenBank/DDBJ databases">
        <title>WGS of actinobacteria.</title>
        <authorList>
            <person name="Thawai C."/>
        </authorList>
    </citation>
    <scope>NUCLEOTIDE SEQUENCE</scope>
    <source>
        <strain evidence="2">AA8</strain>
    </source>
</reference>